<organism evidence="2 3">
    <name type="scientific">Anaeramoeba ignava</name>
    <name type="common">Anaerobic marine amoeba</name>
    <dbReference type="NCBI Taxonomy" id="1746090"/>
    <lineage>
        <taxon>Eukaryota</taxon>
        <taxon>Metamonada</taxon>
        <taxon>Anaeramoebidae</taxon>
        <taxon>Anaeramoeba</taxon>
    </lineage>
</organism>
<proteinExistence type="predicted"/>
<keyword evidence="3" id="KW-1185">Reference proteome</keyword>
<evidence type="ECO:0000313" key="2">
    <source>
        <dbReference type="EMBL" id="KAJ5070593.1"/>
    </source>
</evidence>
<name>A0A9Q0LD86_ANAIG</name>
<evidence type="ECO:0000313" key="3">
    <source>
        <dbReference type="Proteomes" id="UP001149090"/>
    </source>
</evidence>
<feature type="coiled-coil region" evidence="1">
    <location>
        <begin position="1136"/>
        <end position="1176"/>
    </location>
</feature>
<protein>
    <submittedName>
        <fullName evidence="2">Defective chorion-1 protein</fullName>
    </submittedName>
</protein>
<accession>A0A9Q0LD86</accession>
<sequence>MELNNLKQNLIQIFLLIDPKKKKEKEKVLIVILQKQNEKEKENEILEMNQLKQNELIWYSKLDLNKIFKVPFYFVITEDSSNKDILQFGDSIERKIQSNPFYLAFFEYGKNSNQFSEEAKLIFLDILLSFDTKHLKIGKMVRGFQQNLKLLKIQKEIVLDYFKKNPKLKDETDKHKVFKLILLNQFELIPDIFNPLLINSFKHVYDEIFKYKFKNLFKIIFFQIPNHKDKIEIILIVKYIPVLDLYKIEIPQFQFNPNIKNAFKEIFNYFFFEKNQNKNQYQNQNQIQYQNQNQNQIQIQYQNQNQNQNENENQNQNQNENEQYIIKASINSLMEQFVQKSNQNYNSFFQNLDEMIKIETIPFDLLINILEEIKDKLEEIQSIIEFIQVWKPFNPLIEKLEKLDKNKEQKIIRFPSYHFNYSKSNIKEPIKEVIDNKIFPNNQIPNNFYRIIEKFLIEEYTEILNNRTFPEEYLNKLPKEIEIQFWKLLIEQNPSIKFISSNTNKLIKLIEKFNQIPQKNSLELWIYLMKLNQKFNPPYSQQPFSQLNQDYQDTTEIKNYIDKQEITIQEFNSIPNEFFNNLLLKLFPGFDLKTPNQIVELFEKQKEIIKNFMYSYIGNKPTKPDLKTKIINAPQVKLKDAFNFFGISKELIERMLIYNQIFHSKWVSLVWKKLYVKQQAINIIETIKNSNEKLNEIKNKFVQKLFTFRELENYIDLRMSDEDIDEEVRLLNLATNGNFKSEILKKYKILYEFDKNYPVFIHFCEKFELKDKEFEEFKSIFGKSIETKTLKDVIPLYNLYQKFIQGLNPEFFSFLSDIFPIKEVRDGVPIFNNQLFNFMEDNTDDWSNVMELIDEEFFIFEAPFDYIRNRLEIFLSEKKSKITTLSNLINLIKENEKNWKKKLSLEFNQTQQSRIIKQIFISLPEINDEIKRPKIETPKKKASKNLENILSNPKKIFKFEIKDEIEFECEIFKLKEKNDQNKFSFQDFVDINMLLLENEEKDKKVQRFTGYIPLIQEMINLFDHFKKSIHPKFIKGYSIKNEIKSRVNLQNIIDEMKKLKKEWTEIEKEVTANYFYSFFYSYDQIKIIYNSLKSNNGDEIKKIEPILHLSKTNSEFKWERNEKEEEDFKLFIQELHQKLESQFDQIKEIYNALKSKKSNKKEIEKIRQSLDLLEIDENFKWKKDRNDESKDFRSFKRKLADIQTRKKQSKSQNELQKLFSTNWPPQNQEPIFVIQIQKEMEIYEFLTTLYLKYTKKFPTKEQILFCNKNTTEDDISRFIILFKKSQTLIDDQLFSIIFPHKLSKKLQKILISKLKTTRRHNSQTKQKSIMLFSLENSNETRNYFSSFFTSLKQDQIQNEFKLEKAKKKNKDDQETKISKQIKFIQKEWEEEFPERSDKMKVFISKLAGSGKTFQIKKELFEINSKTKNQENPYKYCHIDILKDDPKSLIQKLIEEEQKSPNSRKCFHFDLAYSVGNETAELIWLLLIFGNIEDKRCSNPDSTFIFKPDKHLIYFEIPSSRVKDSEFGLKYFPSLKFIEQKECKTDSETICKYKYEIDENQIIIQNINENIMICSNFLNQKEQNFNNINFARRDEVLLNPNYNLKQLFDKTLKINRINENEATFMLLNNFWNLFGFYIKLIKDWNDFYPETTTLFANKREMAQEFRNLTSDLIIETIFTINKRSFSSTESIEKESQCNKFTRSLSWDEKMEDSQIVAFSRNQREQTIDYFKVLSQNQITNPFFSEEIQNILKLRNINK</sequence>
<comment type="caution">
    <text evidence="2">The sequence shown here is derived from an EMBL/GenBank/DDBJ whole genome shotgun (WGS) entry which is preliminary data.</text>
</comment>
<dbReference type="EMBL" id="JAPDFW010000093">
    <property type="protein sequence ID" value="KAJ5070593.1"/>
    <property type="molecule type" value="Genomic_DNA"/>
</dbReference>
<reference evidence="2" key="1">
    <citation type="submission" date="2022-10" db="EMBL/GenBank/DDBJ databases">
        <title>Novel sulphate-reducing endosymbionts in the free-living metamonad Anaeramoeba.</title>
        <authorList>
            <person name="Jerlstrom-Hultqvist J."/>
            <person name="Cepicka I."/>
            <person name="Gallot-Lavallee L."/>
            <person name="Salas-Leiva D."/>
            <person name="Curtis B.A."/>
            <person name="Zahonova K."/>
            <person name="Pipaliya S."/>
            <person name="Dacks J."/>
            <person name="Roger A.J."/>
        </authorList>
    </citation>
    <scope>NUCLEOTIDE SEQUENCE</scope>
    <source>
        <strain evidence="2">BMAN</strain>
    </source>
</reference>
<feature type="coiled-coil region" evidence="1">
    <location>
        <begin position="23"/>
        <end position="54"/>
    </location>
</feature>
<gene>
    <name evidence="2" type="ORF">M0811_10663</name>
</gene>
<keyword evidence="1" id="KW-0175">Coiled coil</keyword>
<dbReference type="Proteomes" id="UP001149090">
    <property type="component" value="Unassembled WGS sequence"/>
</dbReference>
<evidence type="ECO:0000256" key="1">
    <source>
        <dbReference type="SAM" id="Coils"/>
    </source>
</evidence>